<evidence type="ECO:0000313" key="3">
    <source>
        <dbReference type="Proteomes" id="UP001156903"/>
    </source>
</evidence>
<accession>A0ABQ6C665</accession>
<dbReference type="EMBL" id="BSPB01000032">
    <property type="protein sequence ID" value="GLS15736.1"/>
    <property type="molecule type" value="Genomic_DNA"/>
</dbReference>
<proteinExistence type="predicted"/>
<protein>
    <recommendedName>
        <fullName evidence="4">Lipoprotein</fullName>
    </recommendedName>
</protein>
<organism evidence="2 3">
    <name type="scientific">Hydrogenophaga electricum</name>
    <dbReference type="NCBI Taxonomy" id="1230953"/>
    <lineage>
        <taxon>Bacteria</taxon>
        <taxon>Pseudomonadati</taxon>
        <taxon>Pseudomonadota</taxon>
        <taxon>Betaproteobacteria</taxon>
        <taxon>Burkholderiales</taxon>
        <taxon>Comamonadaceae</taxon>
        <taxon>Hydrogenophaga</taxon>
    </lineage>
</organism>
<evidence type="ECO:0000313" key="2">
    <source>
        <dbReference type="EMBL" id="GLS15736.1"/>
    </source>
</evidence>
<keyword evidence="3" id="KW-1185">Reference proteome</keyword>
<feature type="signal peptide" evidence="1">
    <location>
        <begin position="1"/>
        <end position="18"/>
    </location>
</feature>
<reference evidence="3" key="1">
    <citation type="journal article" date="2019" name="Int. J. Syst. Evol. Microbiol.">
        <title>The Global Catalogue of Microorganisms (GCM) 10K type strain sequencing project: providing services to taxonomists for standard genome sequencing and annotation.</title>
        <authorList>
            <consortium name="The Broad Institute Genomics Platform"/>
            <consortium name="The Broad Institute Genome Sequencing Center for Infectious Disease"/>
            <person name="Wu L."/>
            <person name="Ma J."/>
        </authorList>
    </citation>
    <scope>NUCLEOTIDE SEQUENCE [LARGE SCALE GENOMIC DNA]</scope>
    <source>
        <strain evidence="3">NBRC 109341</strain>
    </source>
</reference>
<dbReference type="PROSITE" id="PS51257">
    <property type="entry name" value="PROKAR_LIPOPROTEIN"/>
    <property type="match status" value="1"/>
</dbReference>
<keyword evidence="1" id="KW-0732">Signal</keyword>
<gene>
    <name evidence="2" type="ORF">GCM10007935_31730</name>
</gene>
<feature type="chain" id="PRO_5046495861" description="Lipoprotein" evidence="1">
    <location>
        <begin position="19"/>
        <end position="134"/>
    </location>
</feature>
<evidence type="ECO:0000256" key="1">
    <source>
        <dbReference type="SAM" id="SignalP"/>
    </source>
</evidence>
<evidence type="ECO:0008006" key="4">
    <source>
        <dbReference type="Google" id="ProtNLM"/>
    </source>
</evidence>
<dbReference type="Proteomes" id="UP001156903">
    <property type="component" value="Unassembled WGS sequence"/>
</dbReference>
<name>A0ABQ6C665_9BURK</name>
<dbReference type="RefSeq" id="WP_284308568.1">
    <property type="nucleotide sequence ID" value="NZ_BSPB01000032.1"/>
</dbReference>
<sequence length="134" mass="14245">MQKLFLITSLTLMGLLSACGGGGENAGDATEFSVNPKEVDWSSLQTECDKGSGGRALQATSVHVINGGVPPFRVISNFPGSIYVDGASAKELSGKNPRFEISTYVSHCKASYSVTVLDYHSQMVSVEIKVDPQE</sequence>
<comment type="caution">
    <text evidence="2">The sequence shown here is derived from an EMBL/GenBank/DDBJ whole genome shotgun (WGS) entry which is preliminary data.</text>
</comment>